<organism evidence="2 3">
    <name type="scientific">Tolypocladium paradoxum</name>
    <dbReference type="NCBI Taxonomy" id="94208"/>
    <lineage>
        <taxon>Eukaryota</taxon>
        <taxon>Fungi</taxon>
        <taxon>Dikarya</taxon>
        <taxon>Ascomycota</taxon>
        <taxon>Pezizomycotina</taxon>
        <taxon>Sordariomycetes</taxon>
        <taxon>Hypocreomycetidae</taxon>
        <taxon>Hypocreales</taxon>
        <taxon>Ophiocordycipitaceae</taxon>
        <taxon>Tolypocladium</taxon>
    </lineage>
</organism>
<dbReference type="AlphaFoldDB" id="A0A2S4KU31"/>
<accession>A0A2S4KU31</accession>
<dbReference type="Gene3D" id="3.50.4.10">
    <property type="entry name" value="Hepatocyte Growth Factor"/>
    <property type="match status" value="1"/>
</dbReference>
<dbReference type="OrthoDB" id="4927643at2759"/>
<keyword evidence="3" id="KW-1185">Reference proteome</keyword>
<dbReference type="STRING" id="94208.A0A2S4KU31"/>
<reference evidence="2 3" key="1">
    <citation type="submission" date="2018-01" db="EMBL/GenBank/DDBJ databases">
        <title>Harnessing the power of phylogenomics to disentangle the directionality and signatures of interkingdom host jumping in the parasitic fungal genus Tolypocladium.</title>
        <authorList>
            <person name="Quandt C.A."/>
            <person name="Patterson W."/>
            <person name="Spatafora J.W."/>
        </authorList>
    </citation>
    <scope>NUCLEOTIDE SEQUENCE [LARGE SCALE GENOMIC DNA]</scope>
    <source>
        <strain evidence="2 3">NRBC 100945</strain>
    </source>
</reference>
<dbReference type="EMBL" id="PKSG01000658">
    <property type="protein sequence ID" value="POR33693.1"/>
    <property type="molecule type" value="Genomic_DNA"/>
</dbReference>
<protein>
    <recommendedName>
        <fullName evidence="1">Apple domain-containing protein</fullName>
    </recommendedName>
</protein>
<evidence type="ECO:0000313" key="2">
    <source>
        <dbReference type="EMBL" id="POR33693.1"/>
    </source>
</evidence>
<evidence type="ECO:0000259" key="1">
    <source>
        <dbReference type="Pfam" id="PF00024"/>
    </source>
</evidence>
<dbReference type="Pfam" id="PF00024">
    <property type="entry name" value="PAN_1"/>
    <property type="match status" value="1"/>
</dbReference>
<gene>
    <name evidence="2" type="ORF">TPAR_06087</name>
</gene>
<evidence type="ECO:0000313" key="3">
    <source>
        <dbReference type="Proteomes" id="UP000237481"/>
    </source>
</evidence>
<dbReference type="InterPro" id="IPR003609">
    <property type="entry name" value="Pan_app"/>
</dbReference>
<dbReference type="Proteomes" id="UP000237481">
    <property type="component" value="Unassembled WGS sequence"/>
</dbReference>
<feature type="domain" description="Apple" evidence="1">
    <location>
        <begin position="33"/>
        <end position="95"/>
    </location>
</feature>
<comment type="caution">
    <text evidence="2">The sequence shown here is derived from an EMBL/GenBank/DDBJ whole genome shotgun (WGS) entry which is preliminary data.</text>
</comment>
<sequence length="109" mass="11533">MDDVLEGRTSFTEYCFTDWPNGAEAADGRGNVTDISRTTVDAFEACMEACAKYNKKAGDSGTQCRAITYNANLTSIIETGKQGGNCFLKDKKGVDLQGSAESACAAIVA</sequence>
<proteinExistence type="predicted"/>
<name>A0A2S4KU31_9HYPO</name>